<accession>A0A3A9ZR61</accession>
<dbReference type="Proteomes" id="UP000281726">
    <property type="component" value="Unassembled WGS sequence"/>
</dbReference>
<proteinExistence type="predicted"/>
<dbReference type="OrthoDB" id="4894058at2"/>
<dbReference type="EMBL" id="RBAK01000001">
    <property type="protein sequence ID" value="RKN50709.1"/>
    <property type="molecule type" value="Genomic_DNA"/>
</dbReference>
<keyword evidence="3" id="KW-1185">Reference proteome</keyword>
<protein>
    <recommendedName>
        <fullName evidence="4">Exo-alpha-sialidase</fullName>
    </recommendedName>
</protein>
<evidence type="ECO:0000313" key="2">
    <source>
        <dbReference type="EMBL" id="RKN50709.1"/>
    </source>
</evidence>
<dbReference type="InterPro" id="IPR036278">
    <property type="entry name" value="Sialidase_sf"/>
</dbReference>
<feature type="chain" id="PRO_5039012310" description="Exo-alpha-sialidase" evidence="1">
    <location>
        <begin position="24"/>
        <end position="389"/>
    </location>
</feature>
<reference evidence="2 3" key="1">
    <citation type="journal article" date="2004" name="Syst. Appl. Microbiol.">
        <title>Cryptoendolithic actinomycetes from antarctic sandstone rock samples: Micromonospora endolithica sp. nov. and two isolates related to Micromonospora coerulea Jensen 1932.</title>
        <authorList>
            <person name="Hirsch P."/>
            <person name="Mevs U."/>
            <person name="Kroppenstedt R.M."/>
            <person name="Schumann P."/>
            <person name="Stackebrandt E."/>
        </authorList>
    </citation>
    <scope>NUCLEOTIDE SEQUENCE [LARGE SCALE GENOMIC DNA]</scope>
    <source>
        <strain evidence="2 3">JCM 12677</strain>
    </source>
</reference>
<keyword evidence="1" id="KW-0732">Signal</keyword>
<dbReference type="RefSeq" id="WP_147252437.1">
    <property type="nucleotide sequence ID" value="NZ_RBAK01000001.1"/>
</dbReference>
<dbReference type="PROSITE" id="PS51257">
    <property type="entry name" value="PROKAR_LIPOPROTEIN"/>
    <property type="match status" value="1"/>
</dbReference>
<dbReference type="SUPFAM" id="SSF50939">
    <property type="entry name" value="Sialidases"/>
    <property type="match status" value="1"/>
</dbReference>
<feature type="signal peptide" evidence="1">
    <location>
        <begin position="1"/>
        <end position="23"/>
    </location>
</feature>
<gene>
    <name evidence="2" type="ORF">D7223_02785</name>
</gene>
<name>A0A3A9ZR61_9ACTN</name>
<comment type="caution">
    <text evidence="2">The sequence shown here is derived from an EMBL/GenBank/DDBJ whole genome shotgun (WGS) entry which is preliminary data.</text>
</comment>
<sequence length="389" mass="39988">MRRRWWWAVLGVAAVLLSGCDSAPRVDGDVPAPAEVAWQRLTLPDPPGPKGRVLLRDAVACAGRWFVVGGVADAAGATRPAAWVSADGSAWSSLSVVAESFYGRQNVLLSVGCREGVPAMVGAKVGGAHGYPRVSTWRQRADGALVEVSASFETYGGPTAVNVSRMSGGPGGWLIVGNRSSGAAAWVSPDAAEFALLEGAPELASDGRGVTWAFDGTGTVGGWLAVGGVLAKGRIDRDPVAWVSADGRTWRRTTLPGTTEYEELQRVVAVEGGAVAVGLRGRTFGAWREESGGWVAGGGFGRPGEGVPTVAGLAGAGGRLLAAVSDGRQHRLWVSGDRGGSWREVALPAAVPAGPDRDVTMVAVGDRWWMATDDGGGGALWSAPASAVD</sequence>
<organism evidence="2 3">
    <name type="scientific">Micromonospora endolithica</name>
    <dbReference type="NCBI Taxonomy" id="230091"/>
    <lineage>
        <taxon>Bacteria</taxon>
        <taxon>Bacillati</taxon>
        <taxon>Actinomycetota</taxon>
        <taxon>Actinomycetes</taxon>
        <taxon>Micromonosporales</taxon>
        <taxon>Micromonosporaceae</taxon>
        <taxon>Micromonospora</taxon>
    </lineage>
</organism>
<evidence type="ECO:0000313" key="3">
    <source>
        <dbReference type="Proteomes" id="UP000281726"/>
    </source>
</evidence>
<evidence type="ECO:0008006" key="4">
    <source>
        <dbReference type="Google" id="ProtNLM"/>
    </source>
</evidence>
<evidence type="ECO:0000256" key="1">
    <source>
        <dbReference type="SAM" id="SignalP"/>
    </source>
</evidence>
<dbReference type="AlphaFoldDB" id="A0A3A9ZR61"/>